<dbReference type="Pfam" id="PF11902">
    <property type="entry name" value="DUF3422"/>
    <property type="match status" value="1"/>
</dbReference>
<proteinExistence type="predicted"/>
<dbReference type="AlphaFoldDB" id="A0A6N6QG99"/>
<dbReference type="RefSeq" id="WP_151556336.1">
    <property type="nucleotide sequence ID" value="NZ_JAKVTF010000002.1"/>
</dbReference>
<sequence>MTKDYPWRGVLNDELHSRPSIYFDAPAVVWHEAFFVGNEATHAPDTLLKLGLTNTSDGKSGIAQTTSGRIKWEIHAEFVSLTYVIQWSGDYNAIPLREEIWIKLVNEMPGQRINSIEIVVGLAGTHDAKLMLGAETDTDVAVSAIGNCDAEIWSTFRFNEANATRFVLLNHNLNAFRTGRMVRRLLEIEDYRLMALISLPLAQDTFTRCSVFETRLQTIVDALGKEAHQQERLLKDLAQLASEILDVSVNTGERFSATAAYSELVFARLAELREQHVDGYQRLGVFIERRFRPAIRFCAQASKRIENSATRVSRASDLLRTSVQVELEQQNLQLLESMEKRVQVQTKLQEAVEGFSIVAISYYAIGLYKTLLESLGHVEAISGMKTFLTLAGFPVIILAVWYLVRRAKKLTHL</sequence>
<dbReference type="EMBL" id="WBVX01000004">
    <property type="protein sequence ID" value="KAB2688362.1"/>
    <property type="molecule type" value="Genomic_DNA"/>
</dbReference>
<gene>
    <name evidence="2" type="ORF">F9L08_05560</name>
</gene>
<keyword evidence="1" id="KW-0812">Transmembrane</keyword>
<name>A0A6N6QG99_9HYPH</name>
<dbReference type="InterPro" id="IPR021830">
    <property type="entry name" value="DUF3422"/>
</dbReference>
<protein>
    <submittedName>
        <fullName evidence="2">DUF3422 domain-containing protein</fullName>
    </submittedName>
</protein>
<evidence type="ECO:0000313" key="2">
    <source>
        <dbReference type="EMBL" id="KAB2688362.1"/>
    </source>
</evidence>
<keyword evidence="1" id="KW-0472">Membrane</keyword>
<comment type="caution">
    <text evidence="2">The sequence shown here is derived from an EMBL/GenBank/DDBJ whole genome shotgun (WGS) entry which is preliminary data.</text>
</comment>
<reference evidence="2 3" key="1">
    <citation type="submission" date="2019-09" db="EMBL/GenBank/DDBJ databases">
        <title>Taxonomic organization of the family Brucellaceae based on a phylogenomic approach.</title>
        <authorList>
            <person name="Leclercq S."/>
            <person name="Cloeckaert A."/>
            <person name="Zygmunt M.S."/>
        </authorList>
    </citation>
    <scope>NUCLEOTIDE SEQUENCE [LARGE SCALE GENOMIC DNA]</scope>
    <source>
        <strain evidence="2 3">WS1830</strain>
    </source>
</reference>
<evidence type="ECO:0000313" key="3">
    <source>
        <dbReference type="Proteomes" id="UP000481643"/>
    </source>
</evidence>
<feature type="transmembrane region" description="Helical" evidence="1">
    <location>
        <begin position="387"/>
        <end position="404"/>
    </location>
</feature>
<dbReference type="Proteomes" id="UP000481643">
    <property type="component" value="Unassembled WGS sequence"/>
</dbReference>
<evidence type="ECO:0000256" key="1">
    <source>
        <dbReference type="SAM" id="Phobius"/>
    </source>
</evidence>
<accession>A0A6N6QG99</accession>
<keyword evidence="1" id="KW-1133">Transmembrane helix</keyword>
<organism evidence="2 3">
    <name type="scientific">Brucella tritici</name>
    <dbReference type="NCBI Taxonomy" id="94626"/>
    <lineage>
        <taxon>Bacteria</taxon>
        <taxon>Pseudomonadati</taxon>
        <taxon>Pseudomonadota</taxon>
        <taxon>Alphaproteobacteria</taxon>
        <taxon>Hyphomicrobiales</taxon>
        <taxon>Brucellaceae</taxon>
        <taxon>Brucella/Ochrobactrum group</taxon>
        <taxon>Brucella</taxon>
    </lineage>
</organism>